<sequence>MDIYPSLAANCQATIEGLAMTVDAVAEPLAAAVGLITGALLGERKVLTCGSGADATLAQLFVVQMQSQFQQERPALPAMTLTADGATLAAIAGHSGQSELYARQLRALGQPGDVLLCIASSDADPSVLQAIDAAHERSMSVVALSKAQDNMLQATLAASDVQIAVNVAIPARALELHTVIIQNLCELIDSTIFGSYTGTPS</sequence>
<organism evidence="2 3">
    <name type="scientific">Sediminihaliea albiluteola</name>
    <dbReference type="NCBI Taxonomy" id="2758564"/>
    <lineage>
        <taxon>Bacteria</taxon>
        <taxon>Pseudomonadati</taxon>
        <taxon>Pseudomonadota</taxon>
        <taxon>Gammaproteobacteria</taxon>
        <taxon>Cellvibrionales</taxon>
        <taxon>Halieaceae</taxon>
        <taxon>Sediminihaliea</taxon>
    </lineage>
</organism>
<dbReference type="CDD" id="cd05006">
    <property type="entry name" value="SIS_GmhA"/>
    <property type="match status" value="1"/>
</dbReference>
<dbReference type="EMBL" id="JACFXU010000014">
    <property type="protein sequence ID" value="MBA6412973.1"/>
    <property type="molecule type" value="Genomic_DNA"/>
</dbReference>
<dbReference type="AlphaFoldDB" id="A0A7W2TW04"/>
<dbReference type="GO" id="GO:0097367">
    <property type="term" value="F:carbohydrate derivative binding"/>
    <property type="evidence" value="ECO:0007669"/>
    <property type="project" value="InterPro"/>
</dbReference>
<dbReference type="PANTHER" id="PTHR30390">
    <property type="entry name" value="SEDOHEPTULOSE 7-PHOSPHATE ISOMERASE / DNAA INITIATOR-ASSOCIATING FACTOR FOR REPLICATION INITIATION"/>
    <property type="match status" value="1"/>
</dbReference>
<gene>
    <name evidence="2" type="ORF">H2508_07600</name>
</gene>
<feature type="domain" description="SIS" evidence="1">
    <location>
        <begin position="36"/>
        <end position="198"/>
    </location>
</feature>
<comment type="caution">
    <text evidence="2">The sequence shown here is derived from an EMBL/GenBank/DDBJ whole genome shotgun (WGS) entry which is preliminary data.</text>
</comment>
<dbReference type="InterPro" id="IPR035461">
    <property type="entry name" value="GmhA/DiaA"/>
</dbReference>
<evidence type="ECO:0000313" key="3">
    <source>
        <dbReference type="Proteomes" id="UP000539350"/>
    </source>
</evidence>
<dbReference type="Pfam" id="PF13580">
    <property type="entry name" value="SIS_2"/>
    <property type="match status" value="1"/>
</dbReference>
<accession>A0A7W2TW04</accession>
<keyword evidence="3" id="KW-1185">Reference proteome</keyword>
<dbReference type="PROSITE" id="PS51464">
    <property type="entry name" value="SIS"/>
    <property type="match status" value="1"/>
</dbReference>
<evidence type="ECO:0000259" key="1">
    <source>
        <dbReference type="PROSITE" id="PS51464"/>
    </source>
</evidence>
<dbReference type="GO" id="GO:1901135">
    <property type="term" value="P:carbohydrate derivative metabolic process"/>
    <property type="evidence" value="ECO:0007669"/>
    <property type="project" value="InterPro"/>
</dbReference>
<dbReference type="InterPro" id="IPR001347">
    <property type="entry name" value="SIS_dom"/>
</dbReference>
<dbReference type="InterPro" id="IPR050099">
    <property type="entry name" value="SIS_GmhA/DiaA_subfam"/>
</dbReference>
<dbReference type="Proteomes" id="UP000539350">
    <property type="component" value="Unassembled WGS sequence"/>
</dbReference>
<name>A0A7W2TW04_9GAMM</name>
<evidence type="ECO:0000313" key="2">
    <source>
        <dbReference type="EMBL" id="MBA6412973.1"/>
    </source>
</evidence>
<dbReference type="InterPro" id="IPR046348">
    <property type="entry name" value="SIS_dom_sf"/>
</dbReference>
<dbReference type="RefSeq" id="WP_182171386.1">
    <property type="nucleotide sequence ID" value="NZ_JACFXU010000014.1"/>
</dbReference>
<reference evidence="2 3" key="1">
    <citation type="submission" date="2020-07" db="EMBL/GenBank/DDBJ databases">
        <title>Halieaceae bacterium, F7430, whole genome shotgun sequencing project.</title>
        <authorList>
            <person name="Jiang S."/>
            <person name="Liu Z.W."/>
            <person name="Du Z.J."/>
        </authorList>
    </citation>
    <scope>NUCLEOTIDE SEQUENCE [LARGE SCALE GENOMIC DNA]</scope>
    <source>
        <strain evidence="2 3">F7430</strain>
    </source>
</reference>
<proteinExistence type="predicted"/>
<dbReference type="SUPFAM" id="SSF53697">
    <property type="entry name" value="SIS domain"/>
    <property type="match status" value="1"/>
</dbReference>
<dbReference type="PANTHER" id="PTHR30390:SF6">
    <property type="entry name" value="DNAA INITIATOR-ASSOCIATING PROTEIN DIAA"/>
    <property type="match status" value="1"/>
</dbReference>
<protein>
    <submittedName>
        <fullName evidence="2">SIS domain-containing protein</fullName>
    </submittedName>
</protein>
<dbReference type="Gene3D" id="3.40.50.10490">
    <property type="entry name" value="Glucose-6-phosphate isomerase like protein, domain 1"/>
    <property type="match status" value="1"/>
</dbReference>